<keyword evidence="3" id="KW-1185">Reference proteome</keyword>
<proteinExistence type="predicted"/>
<evidence type="ECO:0000259" key="1">
    <source>
        <dbReference type="PROSITE" id="PS50878"/>
    </source>
</evidence>
<dbReference type="AlphaFoldDB" id="A0ABC9VSK8"/>
<dbReference type="Proteomes" id="UP001623348">
    <property type="component" value="Unassembled WGS sequence"/>
</dbReference>
<dbReference type="CDD" id="cd01650">
    <property type="entry name" value="RT_nLTR_like"/>
    <property type="match status" value="1"/>
</dbReference>
<dbReference type="Pfam" id="PF00078">
    <property type="entry name" value="RVT_1"/>
    <property type="match status" value="1"/>
</dbReference>
<reference evidence="2 3" key="1">
    <citation type="submission" date="2024-06" db="EMBL/GenBank/DDBJ databases">
        <title>The draft genome of Grus japonensis, version 3.</title>
        <authorList>
            <person name="Nabeshima K."/>
            <person name="Suzuki S."/>
            <person name="Onuma M."/>
        </authorList>
    </citation>
    <scope>NUCLEOTIDE SEQUENCE [LARGE SCALE GENOMIC DNA]</scope>
    <source>
        <strain evidence="2 3">451A</strain>
    </source>
</reference>
<feature type="domain" description="Reverse transcriptase" evidence="1">
    <location>
        <begin position="42"/>
        <end position="306"/>
    </location>
</feature>
<dbReference type="InterPro" id="IPR043502">
    <property type="entry name" value="DNA/RNA_pol_sf"/>
</dbReference>
<gene>
    <name evidence="2" type="ORF">GRJ2_000040500</name>
</gene>
<name>A0ABC9VSK8_GRUJA</name>
<organism evidence="2 3">
    <name type="scientific">Grus japonensis</name>
    <name type="common">Japanese crane</name>
    <name type="synonym">Red-crowned crane</name>
    <dbReference type="NCBI Taxonomy" id="30415"/>
    <lineage>
        <taxon>Eukaryota</taxon>
        <taxon>Metazoa</taxon>
        <taxon>Chordata</taxon>
        <taxon>Craniata</taxon>
        <taxon>Vertebrata</taxon>
        <taxon>Euteleostomi</taxon>
        <taxon>Archelosauria</taxon>
        <taxon>Archosauria</taxon>
        <taxon>Dinosauria</taxon>
        <taxon>Saurischia</taxon>
        <taxon>Theropoda</taxon>
        <taxon>Coelurosauria</taxon>
        <taxon>Aves</taxon>
        <taxon>Neognathae</taxon>
        <taxon>Neoaves</taxon>
        <taxon>Gruiformes</taxon>
        <taxon>Gruidae</taxon>
        <taxon>Grus</taxon>
    </lineage>
</organism>
<accession>A0ABC9VSK8</accession>
<protein>
    <submittedName>
        <fullName evidence="2">Mitochondrial enolase superfamily member 1</fullName>
    </submittedName>
</protein>
<dbReference type="PROSITE" id="PS50878">
    <property type="entry name" value="RT_POL"/>
    <property type="match status" value="1"/>
</dbReference>
<dbReference type="EMBL" id="BAAFJT010000001">
    <property type="protein sequence ID" value="GAB0175753.1"/>
    <property type="molecule type" value="Genomic_DNA"/>
</dbReference>
<dbReference type="InterPro" id="IPR000477">
    <property type="entry name" value="RT_dom"/>
</dbReference>
<evidence type="ECO:0000313" key="3">
    <source>
        <dbReference type="Proteomes" id="UP001623348"/>
    </source>
</evidence>
<dbReference type="SUPFAM" id="SSF56672">
    <property type="entry name" value="DNA/RNA polymerases"/>
    <property type="match status" value="1"/>
</dbReference>
<comment type="caution">
    <text evidence="2">The sequence shown here is derived from an EMBL/GenBank/DDBJ whole genome shotgun (WGS) entry which is preliminary data.</text>
</comment>
<sequence length="496" mass="56063">MISDLLHHLDTHKSMGLDGIHPRVLRELVGVLTKPLSMIYQQSWLTGEVPVDWRLASVTPIYKKGQKEDLGNYRSGSLTSVPGKVMEQIILSAITRHIQDNQVIRPSQYGFMKGRSCLTNLISFYDKAIHLVDEGKAVDVVYLDFSKAFDTVSHSILLEKLAAHGLDRCILRWVKNCLDGRAQRVVVNGVKSSWQLVTSGVPQGSGLGPVLFNVFINDLDEGIECPLSKFADDTKLRGSVDLLEGRKALQRDLDRLDPWAKANCMRFNKAKCRVLHLGHNNPRQCYRLGQEWLESCPAEKDLGVLVDSQLNMSQQCAQVAQKANSILACISHSVASRTGAVIVPLYLALVRPHLEYRVQFWAPHYKTDTEVLERVQRRATKLVKGLEHKSDEERLRELGLCSLEKRRLRGALIALYNCLKGGCSQVAVGLLSQVTSDRMRGNGLKLCQERFRLDIRKNFFTDRLVKHRNRLPREVVESPSLEVFKRRVGVVLRDMV</sequence>
<dbReference type="PANTHER" id="PTHR33332">
    <property type="entry name" value="REVERSE TRANSCRIPTASE DOMAIN-CONTAINING PROTEIN"/>
    <property type="match status" value="1"/>
</dbReference>
<evidence type="ECO:0000313" key="2">
    <source>
        <dbReference type="EMBL" id="GAB0175753.1"/>
    </source>
</evidence>